<sequence>MIHEDIGVPVVGPQRKNFNKATQEINYGLELFGQLTLIYEDRDMQTHLIKELRMVLNGTAEKY</sequence>
<keyword evidence="1" id="KW-1185">Reference proteome</keyword>
<dbReference type="AlphaFoldDB" id="A0A915J1Y0"/>
<evidence type="ECO:0000313" key="1">
    <source>
        <dbReference type="Proteomes" id="UP000887565"/>
    </source>
</evidence>
<accession>A0A915J1Y0</accession>
<evidence type="ECO:0000313" key="2">
    <source>
        <dbReference type="WBParaSite" id="nRc.2.0.1.t19898-RA"/>
    </source>
</evidence>
<organism evidence="1 2">
    <name type="scientific">Romanomermis culicivorax</name>
    <name type="common">Nematode worm</name>
    <dbReference type="NCBI Taxonomy" id="13658"/>
    <lineage>
        <taxon>Eukaryota</taxon>
        <taxon>Metazoa</taxon>
        <taxon>Ecdysozoa</taxon>
        <taxon>Nematoda</taxon>
        <taxon>Enoplea</taxon>
        <taxon>Dorylaimia</taxon>
        <taxon>Mermithida</taxon>
        <taxon>Mermithoidea</taxon>
        <taxon>Mermithidae</taxon>
        <taxon>Romanomermis</taxon>
    </lineage>
</organism>
<proteinExistence type="predicted"/>
<protein>
    <submittedName>
        <fullName evidence="2">Uncharacterized protein</fullName>
    </submittedName>
</protein>
<name>A0A915J1Y0_ROMCU</name>
<dbReference type="WBParaSite" id="nRc.2.0.1.t19898-RA">
    <property type="protein sequence ID" value="nRc.2.0.1.t19898-RA"/>
    <property type="gene ID" value="nRc.2.0.1.g19898"/>
</dbReference>
<dbReference type="Proteomes" id="UP000887565">
    <property type="component" value="Unplaced"/>
</dbReference>
<reference evidence="2" key="1">
    <citation type="submission" date="2022-11" db="UniProtKB">
        <authorList>
            <consortium name="WormBaseParasite"/>
        </authorList>
    </citation>
    <scope>IDENTIFICATION</scope>
</reference>